<evidence type="ECO:0000256" key="1">
    <source>
        <dbReference type="ARBA" id="ARBA00004193"/>
    </source>
</evidence>
<organism evidence="10 12">
    <name type="scientific">Mycoplasmopsis bovis</name>
    <name type="common">Mycoplasma bovis</name>
    <dbReference type="NCBI Taxonomy" id="28903"/>
    <lineage>
        <taxon>Bacteria</taxon>
        <taxon>Bacillati</taxon>
        <taxon>Mycoplasmatota</taxon>
        <taxon>Mycoplasmoidales</taxon>
        <taxon>Metamycoplasmataceae</taxon>
        <taxon>Mycoplasmopsis</taxon>
    </lineage>
</organism>
<dbReference type="GO" id="GO:0005886">
    <property type="term" value="C:plasma membrane"/>
    <property type="evidence" value="ECO:0007669"/>
    <property type="project" value="UniProtKB-SubCell"/>
</dbReference>
<reference evidence="11 13" key="2">
    <citation type="journal article" date="2020" name="Vet. Res.">
        <title>Phylogenomic analysis of Mycoplasma bovis from Belgian veal, dairy and beef herds.</title>
        <authorList>
            <person name="Bokma J."/>
            <person name="Vereecke N."/>
            <person name="De Bleecker K."/>
            <person name="Callens J."/>
            <person name="Ribbens S."/>
            <person name="Nauwynck H."/>
            <person name="Haesebrouck F."/>
            <person name="Theuns S."/>
            <person name="Boyen F."/>
            <person name="Pardon B."/>
        </authorList>
    </citation>
    <scope>NUCLEOTIDE SEQUENCE [LARGE SCALE GENOMIC DNA]</scope>
    <source>
        <strain evidence="11 13">Mb222</strain>
    </source>
</reference>
<evidence type="ECO:0000256" key="4">
    <source>
        <dbReference type="ARBA" id="ARBA00022737"/>
    </source>
</evidence>
<evidence type="ECO:0000313" key="10">
    <source>
        <dbReference type="EMBL" id="SBO46445.1"/>
    </source>
</evidence>
<dbReference type="AlphaFoldDB" id="A0A2N8U389"/>
<keyword evidence="7 11" id="KW-0449">Lipoprotein</keyword>
<evidence type="ECO:0000313" key="11">
    <source>
        <dbReference type="EMBL" id="WHO15257.1"/>
    </source>
</evidence>
<dbReference type="Proteomes" id="UP000596039">
    <property type="component" value="Chromosome"/>
</dbReference>
<evidence type="ECO:0000313" key="12">
    <source>
        <dbReference type="Proteomes" id="UP000233776"/>
    </source>
</evidence>
<accession>A0A2N8U389</accession>
<name>A0A2N8U389_MYCBV</name>
<feature type="signal peptide" evidence="9">
    <location>
        <begin position="1"/>
        <end position="29"/>
    </location>
</feature>
<dbReference type="InterPro" id="IPR049890">
    <property type="entry name" value="VlpA-F-like_signal"/>
</dbReference>
<proteinExistence type="predicted"/>
<dbReference type="PROSITE" id="PS51257">
    <property type="entry name" value="PROKAR_LIPOPROTEIN"/>
    <property type="match status" value="1"/>
</dbReference>
<keyword evidence="3 9" id="KW-0732">Signal</keyword>
<protein>
    <submittedName>
        <fullName evidence="11">Variable surface lipoprotein</fullName>
    </submittedName>
</protein>
<dbReference type="Proteomes" id="UP000233776">
    <property type="component" value="Chromosome I"/>
</dbReference>
<dbReference type="RefSeq" id="WP_013456337.1">
    <property type="nucleotide sequence ID" value="NZ_CP022588.1"/>
</dbReference>
<dbReference type="EMBL" id="LT578453">
    <property type="protein sequence ID" value="SBO46445.1"/>
    <property type="molecule type" value="Genomic_DNA"/>
</dbReference>
<keyword evidence="5" id="KW-0472">Membrane</keyword>
<dbReference type="EMBL" id="CP058496">
    <property type="protein sequence ID" value="WHO15257.1"/>
    <property type="molecule type" value="Genomic_DNA"/>
</dbReference>
<feature type="region of interest" description="Disordered" evidence="8">
    <location>
        <begin position="28"/>
        <end position="131"/>
    </location>
</feature>
<feature type="chain" id="PRO_5043859407" evidence="9">
    <location>
        <begin position="30"/>
        <end position="284"/>
    </location>
</feature>
<evidence type="ECO:0000313" key="13">
    <source>
        <dbReference type="Proteomes" id="UP000596039"/>
    </source>
</evidence>
<gene>
    <name evidence="11" type="ORF">HYD69_03145</name>
    <name evidence="10" type="ORF">MBOVJF4278_00680</name>
</gene>
<evidence type="ECO:0000256" key="2">
    <source>
        <dbReference type="ARBA" id="ARBA00022475"/>
    </source>
</evidence>
<evidence type="ECO:0000256" key="8">
    <source>
        <dbReference type="SAM" id="MobiDB-lite"/>
    </source>
</evidence>
<dbReference type="GeneID" id="31508039"/>
<keyword evidence="2" id="KW-1003">Cell membrane</keyword>
<feature type="compositionally biased region" description="Basic and acidic residues" evidence="8">
    <location>
        <begin position="29"/>
        <end position="99"/>
    </location>
</feature>
<comment type="subcellular location">
    <subcellularLocation>
        <location evidence="1">Cell membrane</location>
        <topology evidence="1">Lipid-anchor</topology>
    </subcellularLocation>
</comment>
<reference evidence="10 12" key="1">
    <citation type="submission" date="2016-06" db="EMBL/GenBank/DDBJ databases">
        <authorList>
            <person name="Kjaerup R.B."/>
            <person name="Dalgaard T.S."/>
            <person name="Juul-Madsen H.R."/>
        </authorList>
    </citation>
    <scope>NUCLEOTIDE SEQUENCE [LARGE SCALE GENOMIC DNA]</scope>
    <source>
        <strain evidence="10">JF4278</strain>
    </source>
</reference>
<evidence type="ECO:0000256" key="7">
    <source>
        <dbReference type="ARBA" id="ARBA00023288"/>
    </source>
</evidence>
<reference evidence="11" key="3">
    <citation type="submission" date="2021-04" db="EMBL/GenBank/DDBJ databases">
        <authorList>
            <person name="Vereecke N."/>
            <person name="Bokma J."/>
        </authorList>
    </citation>
    <scope>NUCLEOTIDE SEQUENCE</scope>
    <source>
        <strain evidence="11">Mb222</strain>
    </source>
</reference>
<sequence length="284" mass="32571">MKKSKFLLLTTLSPIISLPFLSASCITEAKPDNKTEKDIKINENTDEKNSSETMNDKQKQDKGSTESKMKEKTGKQDSKTNSEKQDSGTKSEKDSKTNSEKQNSGTKSEKEEKNHEKPQNDGTTADADNTKIDNEVLKKFKEEVKKFVTEYKDKSLGLKNKALDSSENEFVEKLFMEIDKSKTKEDFEDTKENLTQYAEGGLLSDNEYIAKTKEGDHILFGEPKFIYSWKTIAESEPQIFDSTTETLIKQSEEKRKKVTEKLDKIFEPILNIWRIRKPPIIKNN</sequence>
<keyword evidence="13" id="KW-1185">Reference proteome</keyword>
<evidence type="ECO:0000256" key="6">
    <source>
        <dbReference type="ARBA" id="ARBA00023139"/>
    </source>
</evidence>
<keyword evidence="4" id="KW-0677">Repeat</keyword>
<keyword evidence="6" id="KW-0564">Palmitate</keyword>
<dbReference type="NCBIfam" id="NF033817">
    <property type="entry name" value="Mplas_variab_LP"/>
    <property type="match status" value="1"/>
</dbReference>
<evidence type="ECO:0000256" key="3">
    <source>
        <dbReference type="ARBA" id="ARBA00022729"/>
    </source>
</evidence>
<evidence type="ECO:0000256" key="5">
    <source>
        <dbReference type="ARBA" id="ARBA00023136"/>
    </source>
</evidence>
<evidence type="ECO:0000256" key="9">
    <source>
        <dbReference type="SAM" id="SignalP"/>
    </source>
</evidence>
<feature type="compositionally biased region" description="Basic and acidic residues" evidence="8">
    <location>
        <begin position="107"/>
        <end position="119"/>
    </location>
</feature>